<sequence>MALWNRSARTPDTRAAQIEQFWQWWSAGGADACGDAVGKDDPTDLVDVLAPRVEAIHTGLAWEIAPGREAVHLLVVSADGDPELRALARRWRDAGPGPDAIWSYADARPGLVDLAGATIEVGGHEVDLDRVRVGVRRVGTRVDVAVSHPVMAQLGDQRTLATFLILDSALGEVQTETWIGELAPSDVAPLDGFGLSGLRAVVRDLAQEFVGADGAPVWVQLQGTGPGGPVVATARVPLAAASEPLLDTHVAVTVPYDRADDGMPTPEGLSALRTVEDALADSLGEGGQLIAHETTAGARRLHYYLDGSSTVPDQVVATAREHVGKRNVEREYDPGWSAVQHLR</sequence>
<name>A0A0L6CJ85_9MICO</name>
<proteinExistence type="predicted"/>
<comment type="caution">
    <text evidence="1">The sequence shown here is derived from an EMBL/GenBank/DDBJ whole genome shotgun (WGS) entry which is preliminary data.</text>
</comment>
<organism evidence="1 2">
    <name type="scientific">Luteipulveratus halotolerans</name>
    <dbReference type="NCBI Taxonomy" id="1631356"/>
    <lineage>
        <taxon>Bacteria</taxon>
        <taxon>Bacillati</taxon>
        <taxon>Actinomycetota</taxon>
        <taxon>Actinomycetes</taxon>
        <taxon>Micrococcales</taxon>
        <taxon>Dermacoccaceae</taxon>
        <taxon>Luteipulveratus</taxon>
    </lineage>
</organism>
<dbReference type="PATRIC" id="fig|1631356.3.peg.2307"/>
<dbReference type="OrthoDB" id="3828153at2"/>
<protein>
    <submittedName>
        <fullName evidence="1">Uncharacterized protein</fullName>
    </submittedName>
</protein>
<keyword evidence="2" id="KW-1185">Reference proteome</keyword>
<dbReference type="STRING" id="1631356.VV01_11800"/>
<reference evidence="2" key="1">
    <citation type="submission" date="2015-03" db="EMBL/GenBank/DDBJ databases">
        <title>Luteipulveratus halotolerans sp. nov., a novel actinobacterium (Dermacoccaceae) from Sarawak, Malaysia.</title>
        <authorList>
            <person name="Juboi H."/>
            <person name="Basik A."/>
            <person name="Shamsul S.S."/>
            <person name="Arnold P."/>
            <person name="Schmitt E.K."/>
            <person name="Sanglier J.-J."/>
            <person name="Yeo T."/>
        </authorList>
    </citation>
    <scope>NUCLEOTIDE SEQUENCE [LARGE SCALE GENOMIC DNA]</scope>
    <source>
        <strain evidence="2">C296001</strain>
    </source>
</reference>
<dbReference type="AlphaFoldDB" id="A0A0L6CJ85"/>
<evidence type="ECO:0000313" key="2">
    <source>
        <dbReference type="Proteomes" id="UP000037397"/>
    </source>
</evidence>
<dbReference type="EMBL" id="LAIR01000002">
    <property type="protein sequence ID" value="KNX37670.1"/>
    <property type="molecule type" value="Genomic_DNA"/>
</dbReference>
<gene>
    <name evidence="1" type="ORF">VV01_11800</name>
</gene>
<dbReference type="RefSeq" id="WP_050670052.1">
    <property type="nucleotide sequence ID" value="NZ_LAIR01000002.1"/>
</dbReference>
<evidence type="ECO:0000313" key="1">
    <source>
        <dbReference type="EMBL" id="KNX37670.1"/>
    </source>
</evidence>
<accession>A0A0L6CJ85</accession>
<dbReference type="Proteomes" id="UP000037397">
    <property type="component" value="Unassembled WGS sequence"/>
</dbReference>